<dbReference type="AlphaFoldDB" id="A0AAP0HLR6"/>
<keyword evidence="2" id="KW-1185">Reference proteome</keyword>
<dbReference type="EMBL" id="JBBNAF010000013">
    <property type="protein sequence ID" value="KAK9087465.1"/>
    <property type="molecule type" value="Genomic_DNA"/>
</dbReference>
<protein>
    <submittedName>
        <fullName evidence="1">Uncharacterized protein</fullName>
    </submittedName>
</protein>
<comment type="caution">
    <text evidence="1">The sequence shown here is derived from an EMBL/GenBank/DDBJ whole genome shotgun (WGS) entry which is preliminary data.</text>
</comment>
<proteinExistence type="predicted"/>
<reference evidence="1 2" key="1">
    <citation type="submission" date="2024-01" db="EMBL/GenBank/DDBJ databases">
        <title>Genome assemblies of Stephania.</title>
        <authorList>
            <person name="Yang L."/>
        </authorList>
    </citation>
    <scope>NUCLEOTIDE SEQUENCE [LARGE SCALE GENOMIC DNA]</scope>
    <source>
        <strain evidence="1">YNDBR</strain>
        <tissue evidence="1">Leaf</tissue>
    </source>
</reference>
<name>A0AAP0HLR6_9MAGN</name>
<dbReference type="Proteomes" id="UP001420932">
    <property type="component" value="Unassembled WGS sequence"/>
</dbReference>
<sequence length="77" mass="8794">MIGRYPTLDKCSEFASVKYFGAIHGVRIVCNYARVSPLNSYMNVNSGSHFHFLRIFYNSIKQSSDMSHTFLPEVPDT</sequence>
<evidence type="ECO:0000313" key="2">
    <source>
        <dbReference type="Proteomes" id="UP001420932"/>
    </source>
</evidence>
<gene>
    <name evidence="1" type="ORF">Syun_029859</name>
</gene>
<accession>A0AAP0HLR6</accession>
<organism evidence="1 2">
    <name type="scientific">Stephania yunnanensis</name>
    <dbReference type="NCBI Taxonomy" id="152371"/>
    <lineage>
        <taxon>Eukaryota</taxon>
        <taxon>Viridiplantae</taxon>
        <taxon>Streptophyta</taxon>
        <taxon>Embryophyta</taxon>
        <taxon>Tracheophyta</taxon>
        <taxon>Spermatophyta</taxon>
        <taxon>Magnoliopsida</taxon>
        <taxon>Ranunculales</taxon>
        <taxon>Menispermaceae</taxon>
        <taxon>Menispermoideae</taxon>
        <taxon>Cissampelideae</taxon>
        <taxon>Stephania</taxon>
    </lineage>
</organism>
<evidence type="ECO:0000313" key="1">
    <source>
        <dbReference type="EMBL" id="KAK9087465.1"/>
    </source>
</evidence>